<keyword evidence="1" id="KW-1185">Reference proteome</keyword>
<sequence>MLKQAFGKLKLTTGKSVVLGITGSTCTGKTTLANELSQKLVNEGISTQVIHQDIFYKEKEEVITLTNLQDSSILFYNYDQIDSLKTEKMLEAVRKAKDLNQVVIVEGNMVTNLEEILKEIDAIILLTIDKKICEERRSKRIYDPPDEKGILPPLWQVPPRPSPPVLQRVSHHPDSVLQPVSFPYRQLAMARTRRWAHDILKFK</sequence>
<dbReference type="SUPFAM" id="SSF52540">
    <property type="entry name" value="P-loop containing nucleoside triphosphate hydrolases"/>
    <property type="match status" value="1"/>
</dbReference>
<proteinExistence type="predicted"/>
<name>A0A915LKY9_MELJA</name>
<reference evidence="2" key="1">
    <citation type="submission" date="2022-11" db="UniProtKB">
        <authorList>
            <consortium name="WormBaseParasite"/>
        </authorList>
    </citation>
    <scope>IDENTIFICATION</scope>
</reference>
<accession>A0A915LKY9</accession>
<dbReference type="Gene3D" id="3.40.50.300">
    <property type="entry name" value="P-loop containing nucleotide triphosphate hydrolases"/>
    <property type="match status" value="1"/>
</dbReference>
<evidence type="ECO:0000313" key="1">
    <source>
        <dbReference type="Proteomes" id="UP000887561"/>
    </source>
</evidence>
<dbReference type="Pfam" id="PF13238">
    <property type="entry name" value="AAA_18"/>
    <property type="match status" value="1"/>
</dbReference>
<organism evidence="1 2">
    <name type="scientific">Meloidogyne javanica</name>
    <name type="common">Root-knot nematode worm</name>
    <dbReference type="NCBI Taxonomy" id="6303"/>
    <lineage>
        <taxon>Eukaryota</taxon>
        <taxon>Metazoa</taxon>
        <taxon>Ecdysozoa</taxon>
        <taxon>Nematoda</taxon>
        <taxon>Chromadorea</taxon>
        <taxon>Rhabditida</taxon>
        <taxon>Tylenchina</taxon>
        <taxon>Tylenchomorpha</taxon>
        <taxon>Tylenchoidea</taxon>
        <taxon>Meloidogynidae</taxon>
        <taxon>Meloidogyninae</taxon>
        <taxon>Meloidogyne</taxon>
        <taxon>Meloidogyne incognita group</taxon>
    </lineage>
</organism>
<dbReference type="InterPro" id="IPR027417">
    <property type="entry name" value="P-loop_NTPase"/>
</dbReference>
<dbReference type="AlphaFoldDB" id="A0A915LKY9"/>
<dbReference type="PANTHER" id="PTHR10285">
    <property type="entry name" value="URIDINE KINASE"/>
    <property type="match status" value="1"/>
</dbReference>
<dbReference type="WBParaSite" id="scaffold12275_cov155.g16175">
    <property type="protein sequence ID" value="scaffold12275_cov155.g16175"/>
    <property type="gene ID" value="scaffold12275_cov155.g16175"/>
</dbReference>
<evidence type="ECO:0000313" key="2">
    <source>
        <dbReference type="WBParaSite" id="scaffold12275_cov155.g16175"/>
    </source>
</evidence>
<dbReference type="Proteomes" id="UP000887561">
    <property type="component" value="Unplaced"/>
</dbReference>
<protein>
    <submittedName>
        <fullName evidence="2">Uncharacterized protein</fullName>
    </submittedName>
</protein>